<dbReference type="Proteomes" id="UP000279833">
    <property type="component" value="Unassembled WGS sequence"/>
</dbReference>
<evidence type="ECO:0000313" key="2">
    <source>
        <dbReference type="Proteomes" id="UP000279833"/>
    </source>
</evidence>
<dbReference type="AlphaFoldDB" id="A0A183JLK5"/>
<keyword evidence="2" id="KW-1185">Reference proteome</keyword>
<name>A0A183JLK5_9TREM</name>
<evidence type="ECO:0000313" key="3">
    <source>
        <dbReference type="WBParaSite" id="SCUD_0000358601-mRNA-1"/>
    </source>
</evidence>
<sequence>MWKNKNSTLVLATQVVSMLLLHLIDQIIAFRNLVVIMMLLRIF</sequence>
<reference evidence="3" key="1">
    <citation type="submission" date="2016-06" db="UniProtKB">
        <authorList>
            <consortium name="WormBaseParasite"/>
        </authorList>
    </citation>
    <scope>IDENTIFICATION</scope>
</reference>
<reference evidence="1 2" key="2">
    <citation type="submission" date="2018-11" db="EMBL/GenBank/DDBJ databases">
        <authorList>
            <consortium name="Pathogen Informatics"/>
        </authorList>
    </citation>
    <scope>NUCLEOTIDE SEQUENCE [LARGE SCALE GENOMIC DNA]</scope>
    <source>
        <strain evidence="1">Dakar</strain>
        <strain evidence="2">Dakar, Senegal</strain>
    </source>
</reference>
<gene>
    <name evidence="1" type="ORF">SCUD_LOCUS3586</name>
</gene>
<proteinExistence type="predicted"/>
<protein>
    <submittedName>
        <fullName evidence="1 3">Uncharacterized protein</fullName>
    </submittedName>
</protein>
<dbReference type="EMBL" id="UZAK01004136">
    <property type="protein sequence ID" value="VDO82974.1"/>
    <property type="molecule type" value="Genomic_DNA"/>
</dbReference>
<organism evidence="3">
    <name type="scientific">Schistosoma curassoni</name>
    <dbReference type="NCBI Taxonomy" id="6186"/>
    <lineage>
        <taxon>Eukaryota</taxon>
        <taxon>Metazoa</taxon>
        <taxon>Spiralia</taxon>
        <taxon>Lophotrochozoa</taxon>
        <taxon>Platyhelminthes</taxon>
        <taxon>Trematoda</taxon>
        <taxon>Digenea</taxon>
        <taxon>Strigeidida</taxon>
        <taxon>Schistosomatoidea</taxon>
        <taxon>Schistosomatidae</taxon>
        <taxon>Schistosoma</taxon>
    </lineage>
</organism>
<accession>A0A183JLK5</accession>
<evidence type="ECO:0000313" key="1">
    <source>
        <dbReference type="EMBL" id="VDO82974.1"/>
    </source>
</evidence>
<dbReference type="WBParaSite" id="SCUD_0000358601-mRNA-1">
    <property type="protein sequence ID" value="SCUD_0000358601-mRNA-1"/>
    <property type="gene ID" value="SCUD_0000358601"/>
</dbReference>